<comment type="similarity">
    <text evidence="6">Belongs to the major facilitator superfamily. Allantoate permease family.</text>
</comment>
<evidence type="ECO:0000259" key="8">
    <source>
        <dbReference type="PROSITE" id="PS50850"/>
    </source>
</evidence>
<dbReference type="FunFam" id="1.20.1250.20:FF:000064">
    <property type="entry name" value="MFS allantoate transporter"/>
    <property type="match status" value="1"/>
</dbReference>
<feature type="transmembrane region" description="Helical" evidence="7">
    <location>
        <begin position="125"/>
        <end position="143"/>
    </location>
</feature>
<sequence>MAAPLAEAIRSGSVPDVILKHYHDADEAMKAFESQQGEVMAIDEATNKRLLRRIDWNLMPIMCVIYGLQFLDKTTISYASIMGLRDDIGLTGDNYQWLGSMFYFGYLAWEYPTNRLLQRLPLGKYSATCIILWGLVLACFAAVKNFSGAVAIRFLLGLTESAVTPGFAFITSQWYTKAEQGLRVGIWFSFNGVAQIVGGVVAYGIAVGTERHPTSLSGWQILFLATGLVTAAIGIVFFFIVPDNQLNARWLSKEDRVLALERIRINQQGVGNRHFKWYQMKEALLDPMAWAFTAYALVADIPNGGITNFFSQLITSFGYTEKQSLLYGTPGGAVEIVTLLFAGYFGDKLHNRILLSSHGLVLAIIGMVLIVALPLENNNGRLAGYYLTQASAAPFVCFLSMIATNVAGYTKKTTVAAMYLIAYCVGNIIGPQTFRPKDAPRYVTAEITIIVCWCVSLCIMVFIYVWCRTQNAKKAKIRAQLGYVKLENQGWLDLTDRENPEFTYTL</sequence>
<accession>A0A9Q8PGA2</accession>
<feature type="domain" description="Major facilitator superfamily (MFS) profile" evidence="8">
    <location>
        <begin position="58"/>
        <end position="506"/>
    </location>
</feature>
<organism evidence="9 10">
    <name type="scientific">Passalora fulva</name>
    <name type="common">Tomato leaf mold</name>
    <name type="synonym">Cladosporium fulvum</name>
    <dbReference type="NCBI Taxonomy" id="5499"/>
    <lineage>
        <taxon>Eukaryota</taxon>
        <taxon>Fungi</taxon>
        <taxon>Dikarya</taxon>
        <taxon>Ascomycota</taxon>
        <taxon>Pezizomycotina</taxon>
        <taxon>Dothideomycetes</taxon>
        <taxon>Dothideomycetidae</taxon>
        <taxon>Mycosphaerellales</taxon>
        <taxon>Mycosphaerellaceae</taxon>
        <taxon>Fulvia</taxon>
    </lineage>
</organism>
<dbReference type="GO" id="GO:0016020">
    <property type="term" value="C:membrane"/>
    <property type="evidence" value="ECO:0007669"/>
    <property type="project" value="UniProtKB-SubCell"/>
</dbReference>
<keyword evidence="2" id="KW-0813">Transport</keyword>
<evidence type="ECO:0000256" key="4">
    <source>
        <dbReference type="ARBA" id="ARBA00022989"/>
    </source>
</evidence>
<feature type="transmembrane region" description="Helical" evidence="7">
    <location>
        <begin position="325"/>
        <end position="346"/>
    </location>
</feature>
<protein>
    <recommendedName>
        <fullName evidence="8">Major facilitator superfamily (MFS) profile domain-containing protein</fullName>
    </recommendedName>
</protein>
<dbReference type="SUPFAM" id="SSF103473">
    <property type="entry name" value="MFS general substrate transporter"/>
    <property type="match status" value="1"/>
</dbReference>
<feature type="transmembrane region" description="Helical" evidence="7">
    <location>
        <begin position="184"/>
        <end position="206"/>
    </location>
</feature>
<keyword evidence="5 7" id="KW-0472">Membrane</keyword>
<dbReference type="KEGG" id="ffu:CLAFUR5_09753"/>
<dbReference type="Gene3D" id="1.20.1250.20">
    <property type="entry name" value="MFS general substrate transporter like domains"/>
    <property type="match status" value="2"/>
</dbReference>
<keyword evidence="4 7" id="KW-1133">Transmembrane helix</keyword>
<dbReference type="InterPro" id="IPR011701">
    <property type="entry name" value="MFS"/>
</dbReference>
<dbReference type="CDD" id="cd17327">
    <property type="entry name" value="MFS_FEN2_like"/>
    <property type="match status" value="1"/>
</dbReference>
<dbReference type="GO" id="GO:0022857">
    <property type="term" value="F:transmembrane transporter activity"/>
    <property type="evidence" value="ECO:0007669"/>
    <property type="project" value="InterPro"/>
</dbReference>
<dbReference type="InterPro" id="IPR020846">
    <property type="entry name" value="MFS_dom"/>
</dbReference>
<evidence type="ECO:0000256" key="3">
    <source>
        <dbReference type="ARBA" id="ARBA00022692"/>
    </source>
</evidence>
<proteinExistence type="inferred from homology"/>
<dbReference type="OrthoDB" id="3638056at2759"/>
<feature type="transmembrane region" description="Helical" evidence="7">
    <location>
        <begin position="353"/>
        <end position="373"/>
    </location>
</feature>
<dbReference type="GeneID" id="71989631"/>
<reference evidence="9" key="2">
    <citation type="journal article" date="2022" name="Microb. Genom.">
        <title>A chromosome-scale genome assembly of the tomato pathogen Cladosporium fulvum reveals a compartmentalized genome architecture and the presence of a dispensable chromosome.</title>
        <authorList>
            <person name="Zaccaron A.Z."/>
            <person name="Chen L.H."/>
            <person name="Samaras A."/>
            <person name="Stergiopoulos I."/>
        </authorList>
    </citation>
    <scope>NUCLEOTIDE SEQUENCE</scope>
    <source>
        <strain evidence="9">Race5_Kim</strain>
    </source>
</reference>
<evidence type="ECO:0000256" key="5">
    <source>
        <dbReference type="ARBA" id="ARBA00023136"/>
    </source>
</evidence>
<dbReference type="Proteomes" id="UP000756132">
    <property type="component" value="Chromosome 9"/>
</dbReference>
<evidence type="ECO:0000256" key="7">
    <source>
        <dbReference type="SAM" id="Phobius"/>
    </source>
</evidence>
<feature type="transmembrane region" description="Helical" evidence="7">
    <location>
        <begin position="218"/>
        <end position="241"/>
    </location>
</feature>
<feature type="transmembrane region" description="Helical" evidence="7">
    <location>
        <begin position="283"/>
        <end position="305"/>
    </location>
</feature>
<gene>
    <name evidence="9" type="ORF">CLAFUR5_09753</name>
</gene>
<keyword evidence="10" id="KW-1185">Reference proteome</keyword>
<comment type="subcellular location">
    <subcellularLocation>
        <location evidence="1">Membrane</location>
        <topology evidence="1">Multi-pass membrane protein</topology>
    </subcellularLocation>
</comment>
<dbReference type="PROSITE" id="PS50850">
    <property type="entry name" value="MFS"/>
    <property type="match status" value="1"/>
</dbReference>
<evidence type="ECO:0000256" key="2">
    <source>
        <dbReference type="ARBA" id="ARBA00022448"/>
    </source>
</evidence>
<dbReference type="OMA" id="QYQWLGS"/>
<dbReference type="RefSeq" id="XP_047766430.1">
    <property type="nucleotide sequence ID" value="XM_047908901.1"/>
</dbReference>
<feature type="transmembrane region" description="Helical" evidence="7">
    <location>
        <begin position="385"/>
        <end position="404"/>
    </location>
</feature>
<dbReference type="PANTHER" id="PTHR43791:SF1">
    <property type="entry name" value="ALLANTOATE PERMEASE"/>
    <property type="match status" value="1"/>
</dbReference>
<evidence type="ECO:0000256" key="1">
    <source>
        <dbReference type="ARBA" id="ARBA00004141"/>
    </source>
</evidence>
<dbReference type="AlphaFoldDB" id="A0A9Q8PGA2"/>
<dbReference type="Pfam" id="PF07690">
    <property type="entry name" value="MFS_1"/>
    <property type="match status" value="1"/>
</dbReference>
<feature type="transmembrane region" description="Helical" evidence="7">
    <location>
        <begin position="447"/>
        <end position="467"/>
    </location>
</feature>
<feature type="transmembrane region" description="Helical" evidence="7">
    <location>
        <begin position="416"/>
        <end position="435"/>
    </location>
</feature>
<dbReference type="EMBL" id="CP090171">
    <property type="protein sequence ID" value="UJO22064.1"/>
    <property type="molecule type" value="Genomic_DNA"/>
</dbReference>
<dbReference type="PANTHER" id="PTHR43791">
    <property type="entry name" value="PERMEASE-RELATED"/>
    <property type="match status" value="1"/>
</dbReference>
<evidence type="ECO:0000313" key="9">
    <source>
        <dbReference type="EMBL" id="UJO22064.1"/>
    </source>
</evidence>
<feature type="transmembrane region" description="Helical" evidence="7">
    <location>
        <begin position="149"/>
        <end position="172"/>
    </location>
</feature>
<evidence type="ECO:0000256" key="6">
    <source>
        <dbReference type="ARBA" id="ARBA00037968"/>
    </source>
</evidence>
<keyword evidence="3 7" id="KW-0812">Transmembrane</keyword>
<name>A0A9Q8PGA2_PASFU</name>
<dbReference type="InterPro" id="IPR036259">
    <property type="entry name" value="MFS_trans_sf"/>
</dbReference>
<evidence type="ECO:0000313" key="10">
    <source>
        <dbReference type="Proteomes" id="UP000756132"/>
    </source>
</evidence>
<reference evidence="9" key="1">
    <citation type="submission" date="2021-12" db="EMBL/GenBank/DDBJ databases">
        <authorList>
            <person name="Zaccaron A."/>
            <person name="Stergiopoulos I."/>
        </authorList>
    </citation>
    <scope>NUCLEOTIDE SEQUENCE</scope>
    <source>
        <strain evidence="9">Race5_Kim</strain>
    </source>
</reference>